<feature type="region of interest" description="Disordered" evidence="1">
    <location>
        <begin position="138"/>
        <end position="182"/>
    </location>
</feature>
<dbReference type="AlphaFoldDB" id="A0A1L7NMT7"/>
<evidence type="ECO:0000313" key="3">
    <source>
        <dbReference type="Proteomes" id="UP000218731"/>
    </source>
</evidence>
<keyword evidence="2" id="KW-0614">Plasmid</keyword>
<protein>
    <submittedName>
        <fullName evidence="2">Uncharacterized protein</fullName>
    </submittedName>
</protein>
<name>A0A1L7NMT7_PSEPU</name>
<gene>
    <name evidence="2" type="ORF">KF715C_pA2850</name>
</gene>
<proteinExistence type="predicted"/>
<dbReference type="Proteomes" id="UP000218731">
    <property type="component" value="Plasmid pKF715A"/>
</dbReference>
<accession>A0A1L7NMT7</accession>
<geneLocation type="plasmid" evidence="3">
    <name>pkf715a dna</name>
</geneLocation>
<evidence type="ECO:0000313" key="2">
    <source>
        <dbReference type="EMBL" id="BAW26790.1"/>
    </source>
</evidence>
<sequence>MKDVVQIKAELFEGQHDALIAFYETYPRLFVNKLLLRLCEAFMPTYKPNLSFFRPHPAAPGAKSRKIAIRVDKDLCPMFWQFYKELPYGSRVLVAINLMNHYVQMVEGDRQMLEQVYWKGTLDDLPAVASVQAAQIEAESGEPATDGGGRDLEPDNTKAMGSESVVAPPPPVDPLSTVQVGL</sequence>
<organism evidence="2 3">
    <name type="scientific">Pseudomonas putida</name>
    <name type="common">Arthrobacter siderocapsulatus</name>
    <dbReference type="NCBI Taxonomy" id="303"/>
    <lineage>
        <taxon>Bacteria</taxon>
        <taxon>Pseudomonadati</taxon>
        <taxon>Pseudomonadota</taxon>
        <taxon>Gammaproteobacteria</taxon>
        <taxon>Pseudomonadales</taxon>
        <taxon>Pseudomonadaceae</taxon>
        <taxon>Pseudomonas</taxon>
    </lineage>
</organism>
<reference evidence="2 3" key="1">
    <citation type="submission" date="2015-11" db="EMBL/GenBank/DDBJ databases">
        <title>Complete genome sequencing of a biphenyl-degrading bacterium, Pseudomonas putida KF715 (=NBRC110667).</title>
        <authorList>
            <person name="Suenaga H."/>
            <person name="Fujihara N."/>
            <person name="Watanabe T."/>
            <person name="Hirose J."/>
            <person name="Kimura N."/>
            <person name="Yamazoe A."/>
            <person name="Hosoyama A."/>
            <person name="Shimodaira J."/>
            <person name="Furukawa K."/>
        </authorList>
    </citation>
    <scope>NUCLEOTIDE SEQUENCE [LARGE SCALE GENOMIC DNA]</scope>
    <source>
        <strain evidence="2 3">KF715</strain>
        <plasmid evidence="3">Plasmid pkf715a dna</plasmid>
    </source>
</reference>
<evidence type="ECO:0000256" key="1">
    <source>
        <dbReference type="SAM" id="MobiDB-lite"/>
    </source>
</evidence>
<dbReference type="EMBL" id="AP015030">
    <property type="protein sequence ID" value="BAW26790.1"/>
    <property type="molecule type" value="Genomic_DNA"/>
</dbReference>
<dbReference type="RefSeq" id="WP_042919967.1">
    <property type="nucleotide sequence ID" value="NZ_AP015030.1"/>
</dbReference>